<dbReference type="Proteomes" id="UP001162972">
    <property type="component" value="Chromosome 5"/>
</dbReference>
<protein>
    <submittedName>
        <fullName evidence="1">Uncharacterized protein</fullName>
    </submittedName>
</protein>
<reference evidence="1 2" key="1">
    <citation type="journal article" date="2023" name="Int. J. Mol. Sci.">
        <title>De Novo Assembly and Annotation of 11 Diverse Shrub Willow (Salix) Genomes Reveals Novel Gene Organization in Sex-Linked Regions.</title>
        <authorList>
            <person name="Hyden B."/>
            <person name="Feng K."/>
            <person name="Yates T.B."/>
            <person name="Jawdy S."/>
            <person name="Cereghino C."/>
            <person name="Smart L.B."/>
            <person name="Muchero W."/>
        </authorList>
    </citation>
    <scope>NUCLEOTIDE SEQUENCE [LARGE SCALE GENOMIC DNA]</scope>
    <source>
        <tissue evidence="1">Shoot tip</tissue>
    </source>
</reference>
<accession>A0AAD6P0U6</accession>
<evidence type="ECO:0000313" key="1">
    <source>
        <dbReference type="EMBL" id="KAJ6412195.1"/>
    </source>
</evidence>
<sequence>MDVSTKLFTWSNYNKQPAKSFGMFSSEFLRCHEFRLLGRKSTWFLRGIAFYNQNLSRKDIFSAIGWIPLSKTTEAIQETTFSPERLRSACHCISAASGKLGDIIGAFGFLYLAQNPDKAKAYAGHHTDIVVHNLLIVLGVS</sequence>
<proteinExistence type="predicted"/>
<dbReference type="InterPro" id="IPR036259">
    <property type="entry name" value="MFS_trans_sf"/>
</dbReference>
<keyword evidence="2" id="KW-1185">Reference proteome</keyword>
<name>A0AAD6P0U6_9ROSI</name>
<dbReference type="AlphaFoldDB" id="A0AAD6P0U6"/>
<gene>
    <name evidence="1" type="ORF">OIU84_005284</name>
</gene>
<evidence type="ECO:0000313" key="2">
    <source>
        <dbReference type="Proteomes" id="UP001162972"/>
    </source>
</evidence>
<comment type="caution">
    <text evidence="1">The sequence shown here is derived from an EMBL/GenBank/DDBJ whole genome shotgun (WGS) entry which is preliminary data.</text>
</comment>
<organism evidence="1 2">
    <name type="scientific">Salix udensis</name>
    <dbReference type="NCBI Taxonomy" id="889485"/>
    <lineage>
        <taxon>Eukaryota</taxon>
        <taxon>Viridiplantae</taxon>
        <taxon>Streptophyta</taxon>
        <taxon>Embryophyta</taxon>
        <taxon>Tracheophyta</taxon>
        <taxon>Spermatophyta</taxon>
        <taxon>Magnoliopsida</taxon>
        <taxon>eudicotyledons</taxon>
        <taxon>Gunneridae</taxon>
        <taxon>Pentapetalae</taxon>
        <taxon>rosids</taxon>
        <taxon>fabids</taxon>
        <taxon>Malpighiales</taxon>
        <taxon>Salicaceae</taxon>
        <taxon>Saliceae</taxon>
        <taxon>Salix</taxon>
    </lineage>
</organism>
<dbReference type="Gene3D" id="1.20.1250.20">
    <property type="entry name" value="MFS general substrate transporter like domains"/>
    <property type="match status" value="1"/>
</dbReference>
<dbReference type="EMBL" id="JAPFFJ010000013">
    <property type="protein sequence ID" value="KAJ6412195.1"/>
    <property type="molecule type" value="Genomic_DNA"/>
</dbReference>